<dbReference type="EMBL" id="BJZO01000010">
    <property type="protein sequence ID" value="GEO80499.1"/>
    <property type="molecule type" value="Genomic_DNA"/>
</dbReference>
<evidence type="ECO:0000313" key="3">
    <source>
        <dbReference type="EMBL" id="GEO80499.1"/>
    </source>
</evidence>
<protein>
    <recommendedName>
        <fullName evidence="5">Chemotaxis protein</fullName>
    </recommendedName>
</protein>
<evidence type="ECO:0008006" key="5">
    <source>
        <dbReference type="Google" id="ProtNLM"/>
    </source>
</evidence>
<feature type="coiled-coil region" evidence="1">
    <location>
        <begin position="49"/>
        <end position="76"/>
    </location>
</feature>
<keyword evidence="4" id="KW-1185">Reference proteome</keyword>
<name>A0A512H4V1_9PROT</name>
<keyword evidence="2" id="KW-0472">Membrane</keyword>
<dbReference type="Proteomes" id="UP000321567">
    <property type="component" value="Unassembled WGS sequence"/>
</dbReference>
<proteinExistence type="predicted"/>
<feature type="transmembrane region" description="Helical" evidence="2">
    <location>
        <begin position="143"/>
        <end position="162"/>
    </location>
</feature>
<evidence type="ECO:0000256" key="2">
    <source>
        <dbReference type="SAM" id="Phobius"/>
    </source>
</evidence>
<comment type="caution">
    <text evidence="3">The sequence shown here is derived from an EMBL/GenBank/DDBJ whole genome shotgun (WGS) entry which is preliminary data.</text>
</comment>
<dbReference type="AlphaFoldDB" id="A0A512H4V1"/>
<keyword evidence="1" id="KW-0175">Coiled coil</keyword>
<accession>A0A512H4V1</accession>
<feature type="transmembrane region" description="Helical" evidence="2">
    <location>
        <begin position="203"/>
        <end position="230"/>
    </location>
</feature>
<gene>
    <name evidence="3" type="ORF">ROR02_06300</name>
</gene>
<evidence type="ECO:0000313" key="4">
    <source>
        <dbReference type="Proteomes" id="UP000321567"/>
    </source>
</evidence>
<sequence length="352" mass="37327">MEIWSFDYEFSIKLQLGRYVMPFPLIVLIPTVLGGLFGVGKTIEAAVNNSDADEINNNAEELVKNAEEARDSGRNACNYGLKSYGEKKLSIIDKEIRDFISIFSRLKNVSIEHSPELERLNVGDFTEVSLQSLKHSCSFADDFAVSAAAGAGAGAITAFGAYGGTMMLASAGTGTAIGTLSGAAATNATLAWLGGGTLAAGGYGIAGGTLVLGSLVAGPALLVLGSILGAQASKKLDEARANLEKARTFEAEVKVVLEKLKAILEVTDVGWKLLEDLRSRLYDSNVALRELTKIFGVDYSTYPNGAKDSIFMAVKYAQLTKLVIDTPILSEDGSLAEGVLFNFNGVKECLEK</sequence>
<evidence type="ECO:0000256" key="1">
    <source>
        <dbReference type="SAM" id="Coils"/>
    </source>
</evidence>
<organism evidence="3 4">
    <name type="scientific">Pararhodospirillum oryzae</name>
    <dbReference type="NCBI Taxonomy" id="478448"/>
    <lineage>
        <taxon>Bacteria</taxon>
        <taxon>Pseudomonadati</taxon>
        <taxon>Pseudomonadota</taxon>
        <taxon>Alphaproteobacteria</taxon>
        <taxon>Rhodospirillales</taxon>
        <taxon>Rhodospirillaceae</taxon>
        <taxon>Pararhodospirillum</taxon>
    </lineage>
</organism>
<keyword evidence="2" id="KW-0812">Transmembrane</keyword>
<feature type="transmembrane region" description="Helical" evidence="2">
    <location>
        <begin position="20"/>
        <end position="39"/>
    </location>
</feature>
<keyword evidence="2" id="KW-1133">Transmembrane helix</keyword>
<reference evidence="3 4" key="1">
    <citation type="submission" date="2019-07" db="EMBL/GenBank/DDBJ databases">
        <title>Whole genome shotgun sequence of Rhodospirillum oryzae NBRC 107573.</title>
        <authorList>
            <person name="Hosoyama A."/>
            <person name="Uohara A."/>
            <person name="Ohji S."/>
            <person name="Ichikawa N."/>
        </authorList>
    </citation>
    <scope>NUCLEOTIDE SEQUENCE [LARGE SCALE GENOMIC DNA]</scope>
    <source>
        <strain evidence="3 4">NBRC 107573</strain>
    </source>
</reference>